<comment type="caution">
    <text evidence="2">The sequence shown here is derived from an EMBL/GenBank/DDBJ whole genome shotgun (WGS) entry which is preliminary data.</text>
</comment>
<accession>A0A1D1UMM7</accession>
<organism evidence="2 3">
    <name type="scientific">Ramazzottius varieornatus</name>
    <name type="common">Water bear</name>
    <name type="synonym">Tardigrade</name>
    <dbReference type="NCBI Taxonomy" id="947166"/>
    <lineage>
        <taxon>Eukaryota</taxon>
        <taxon>Metazoa</taxon>
        <taxon>Ecdysozoa</taxon>
        <taxon>Tardigrada</taxon>
        <taxon>Eutardigrada</taxon>
        <taxon>Parachela</taxon>
        <taxon>Hypsibioidea</taxon>
        <taxon>Ramazzottiidae</taxon>
        <taxon>Ramazzottius</taxon>
    </lineage>
</organism>
<dbReference type="EMBL" id="BDGG01000001">
    <property type="protein sequence ID" value="GAU88517.1"/>
    <property type="molecule type" value="Genomic_DNA"/>
</dbReference>
<reference evidence="2 3" key="1">
    <citation type="journal article" date="2016" name="Nat. Commun.">
        <title>Extremotolerant tardigrade genome and improved radiotolerance of human cultured cells by tardigrade-unique protein.</title>
        <authorList>
            <person name="Hashimoto T."/>
            <person name="Horikawa D.D."/>
            <person name="Saito Y."/>
            <person name="Kuwahara H."/>
            <person name="Kozuka-Hata H."/>
            <person name="Shin-I T."/>
            <person name="Minakuchi Y."/>
            <person name="Ohishi K."/>
            <person name="Motoyama A."/>
            <person name="Aizu T."/>
            <person name="Enomoto A."/>
            <person name="Kondo K."/>
            <person name="Tanaka S."/>
            <person name="Hara Y."/>
            <person name="Koshikawa S."/>
            <person name="Sagara H."/>
            <person name="Miura T."/>
            <person name="Yokobori S."/>
            <person name="Miyagawa K."/>
            <person name="Suzuki Y."/>
            <person name="Kubo T."/>
            <person name="Oyama M."/>
            <person name="Kohara Y."/>
            <person name="Fujiyama A."/>
            <person name="Arakawa K."/>
            <person name="Katayama T."/>
            <person name="Toyoda A."/>
            <person name="Kunieda T."/>
        </authorList>
    </citation>
    <scope>NUCLEOTIDE SEQUENCE [LARGE SCALE GENOMIC DNA]</scope>
    <source>
        <strain evidence="2 3">YOKOZUNA-1</strain>
    </source>
</reference>
<dbReference type="Gene3D" id="1.25.40.10">
    <property type="entry name" value="Tetratricopeptide repeat domain"/>
    <property type="match status" value="1"/>
</dbReference>
<keyword evidence="3" id="KW-1185">Reference proteome</keyword>
<dbReference type="Proteomes" id="UP000186922">
    <property type="component" value="Unassembled WGS sequence"/>
</dbReference>
<evidence type="ECO:0000313" key="3">
    <source>
        <dbReference type="Proteomes" id="UP000186922"/>
    </source>
</evidence>
<evidence type="ECO:0000256" key="1">
    <source>
        <dbReference type="SAM" id="MobiDB-lite"/>
    </source>
</evidence>
<dbReference type="Pfam" id="PF02188">
    <property type="entry name" value="GoLoco"/>
    <property type="match status" value="1"/>
</dbReference>
<proteinExistence type="predicted"/>
<dbReference type="SMART" id="SM00390">
    <property type="entry name" value="GoLoco"/>
    <property type="match status" value="1"/>
</dbReference>
<feature type="compositionally biased region" description="Polar residues" evidence="1">
    <location>
        <begin position="7"/>
        <end position="22"/>
    </location>
</feature>
<sequence>MAARNSDGATGNGNTAPPQSKPSLPDSFYDMLLKVQGSRMDDQRASISIPLTRSNTAPSANSESSHTLTDASNRSRKT</sequence>
<feature type="compositionally biased region" description="Polar residues" evidence="1">
    <location>
        <begin position="45"/>
        <end position="72"/>
    </location>
</feature>
<dbReference type="GO" id="GO:0030695">
    <property type="term" value="F:GTPase regulator activity"/>
    <property type="evidence" value="ECO:0007669"/>
    <property type="project" value="InterPro"/>
</dbReference>
<dbReference type="PROSITE" id="PS50877">
    <property type="entry name" value="GOLOCO"/>
    <property type="match status" value="1"/>
</dbReference>
<evidence type="ECO:0000313" key="2">
    <source>
        <dbReference type="EMBL" id="GAU88517.1"/>
    </source>
</evidence>
<dbReference type="InterPro" id="IPR003109">
    <property type="entry name" value="GoLoco_motif"/>
</dbReference>
<gene>
    <name evidence="2" type="primary">RvY_01203-1</name>
    <name evidence="2" type="synonym">RvY_01203.1</name>
    <name evidence="2" type="ORF">RvY_01203</name>
</gene>
<dbReference type="InterPro" id="IPR011990">
    <property type="entry name" value="TPR-like_helical_dom_sf"/>
</dbReference>
<dbReference type="OrthoDB" id="286233at2759"/>
<dbReference type="AlphaFoldDB" id="A0A1D1UMM7"/>
<protein>
    <submittedName>
        <fullName evidence="2">Uncharacterized protein</fullName>
    </submittedName>
</protein>
<name>A0A1D1UMM7_RAMVA</name>
<feature type="region of interest" description="Disordered" evidence="1">
    <location>
        <begin position="1"/>
        <end position="78"/>
    </location>
</feature>